<feature type="binding site" evidence="2">
    <location>
        <position position="44"/>
    </location>
    <ligand>
        <name>Cu cation</name>
        <dbReference type="ChEBI" id="CHEBI:23378"/>
    </ligand>
</feature>
<evidence type="ECO:0000256" key="2">
    <source>
        <dbReference type="PIRSR" id="PIRSR603782-1"/>
    </source>
</evidence>
<keyword evidence="3" id="KW-1015">Disulfide bond</keyword>
<organism evidence="5 6">
    <name type="scientific">Candidatus Nitrobium versatile</name>
    <dbReference type="NCBI Taxonomy" id="2884831"/>
    <lineage>
        <taxon>Bacteria</taxon>
        <taxon>Pseudomonadati</taxon>
        <taxon>Nitrospirota</taxon>
        <taxon>Nitrospiria</taxon>
        <taxon>Nitrospirales</taxon>
        <taxon>Nitrospiraceae</taxon>
        <taxon>Candidatus Nitrobium</taxon>
    </lineage>
</organism>
<accession>A0A953M1C7</accession>
<dbReference type="Gene3D" id="3.40.30.10">
    <property type="entry name" value="Glutaredoxin"/>
    <property type="match status" value="1"/>
</dbReference>
<keyword evidence="2" id="KW-0479">Metal-binding</keyword>
<dbReference type="PANTHER" id="PTHR12151">
    <property type="entry name" value="ELECTRON TRANSPORT PROTIN SCO1/SENC FAMILY MEMBER"/>
    <property type="match status" value="1"/>
</dbReference>
<feature type="transmembrane region" description="Helical" evidence="4">
    <location>
        <begin position="207"/>
        <end position="233"/>
    </location>
</feature>
<comment type="similarity">
    <text evidence="1">Belongs to the SCO1/2 family.</text>
</comment>
<evidence type="ECO:0000313" key="6">
    <source>
        <dbReference type="Proteomes" id="UP000705867"/>
    </source>
</evidence>
<dbReference type="PANTHER" id="PTHR12151:SF8">
    <property type="entry name" value="THIOREDOXIN DOMAIN-CONTAINING PROTEIN"/>
    <property type="match status" value="1"/>
</dbReference>
<dbReference type="InterPro" id="IPR036249">
    <property type="entry name" value="Thioredoxin-like_sf"/>
</dbReference>
<dbReference type="InterPro" id="IPR003782">
    <property type="entry name" value="SCO1/SenC"/>
</dbReference>
<gene>
    <name evidence="5" type="ORF">K8I29_09545</name>
</gene>
<feature type="binding site" evidence="2">
    <location>
        <position position="48"/>
    </location>
    <ligand>
        <name>Cu cation</name>
        <dbReference type="ChEBI" id="CHEBI:23378"/>
    </ligand>
</feature>
<keyword evidence="4" id="KW-1133">Transmembrane helix</keyword>
<keyword evidence="4" id="KW-0812">Transmembrane</keyword>
<proteinExistence type="inferred from homology"/>
<feature type="binding site" evidence="2">
    <location>
        <position position="137"/>
    </location>
    <ligand>
        <name>Cu cation</name>
        <dbReference type="ChEBI" id="CHEBI:23378"/>
    </ligand>
</feature>
<dbReference type="CDD" id="cd02968">
    <property type="entry name" value="SCO"/>
    <property type="match status" value="1"/>
</dbReference>
<reference evidence="5" key="1">
    <citation type="journal article" date="2021" name="bioRxiv">
        <title>Unraveling nitrogen, sulfur and carbon metabolic pathways and microbial community transcriptional responses to substrate deprivation and toxicity stresses in a bioreactor mimicking anoxic brackish coastal sediment conditions.</title>
        <authorList>
            <person name="Martins P.D."/>
            <person name="Echeveste M.J."/>
            <person name="Arshad A."/>
            <person name="Kurth J."/>
            <person name="Ouboter H."/>
            <person name="Jetten M.S.M."/>
            <person name="Welte C.U."/>
        </authorList>
    </citation>
    <scope>NUCLEOTIDE SEQUENCE</scope>
    <source>
        <strain evidence="5">MAG_39</strain>
    </source>
</reference>
<reference evidence="5" key="2">
    <citation type="submission" date="2021-08" db="EMBL/GenBank/DDBJ databases">
        <authorList>
            <person name="Dalcin Martins P."/>
        </authorList>
    </citation>
    <scope>NUCLEOTIDE SEQUENCE</scope>
    <source>
        <strain evidence="5">MAG_39</strain>
    </source>
</reference>
<keyword evidence="4" id="KW-0472">Membrane</keyword>
<evidence type="ECO:0000256" key="1">
    <source>
        <dbReference type="ARBA" id="ARBA00010996"/>
    </source>
</evidence>
<dbReference type="SUPFAM" id="SSF52833">
    <property type="entry name" value="Thioredoxin-like"/>
    <property type="match status" value="1"/>
</dbReference>
<comment type="caution">
    <text evidence="5">The sequence shown here is derived from an EMBL/GenBank/DDBJ whole genome shotgun (WGS) entry which is preliminary data.</text>
</comment>
<evidence type="ECO:0000256" key="3">
    <source>
        <dbReference type="PIRSR" id="PIRSR603782-2"/>
    </source>
</evidence>
<evidence type="ECO:0000313" key="5">
    <source>
        <dbReference type="EMBL" id="MBZ0156435.1"/>
    </source>
</evidence>
<keyword evidence="2" id="KW-0186">Copper</keyword>
<dbReference type="AlphaFoldDB" id="A0A953M1C7"/>
<feature type="disulfide bond" description="Redox-active" evidence="3">
    <location>
        <begin position="44"/>
        <end position="48"/>
    </location>
</feature>
<protein>
    <submittedName>
        <fullName evidence="5">SCO family protein</fullName>
    </submittedName>
</protein>
<dbReference type="Proteomes" id="UP000705867">
    <property type="component" value="Unassembled WGS sequence"/>
</dbReference>
<dbReference type="Pfam" id="PF02630">
    <property type="entry name" value="SCO1-SenC"/>
    <property type="match status" value="1"/>
</dbReference>
<name>A0A953M1C7_9BACT</name>
<evidence type="ECO:0000256" key="4">
    <source>
        <dbReference type="SAM" id="Phobius"/>
    </source>
</evidence>
<sequence length="245" mass="26977">MGIIERLGQYVPLDAVFYDEKGRAYPLRQWVDRPVILSLIYFNCDRICPQFLGGLAEALGKATPVPGKEYTVLTISFDPKDTPHGARNAKRNYLRAMGSGFPEEAWRFLTGDAKNIQKLLDSVGFSIKGEELHGFSHPVALVVLSPEGKIVRYLYTTNYAYGSPSRVTFLPFDLSMAVTGAAKGKVVPTVKRDGAYCFPHQPKSQEAFFTVLKIFGTVTLLLIVGALVGMAVAGRKIRKRDGTGK</sequence>
<dbReference type="GO" id="GO:0046872">
    <property type="term" value="F:metal ion binding"/>
    <property type="evidence" value="ECO:0007669"/>
    <property type="project" value="UniProtKB-KW"/>
</dbReference>
<dbReference type="EMBL" id="JAIOIV010000076">
    <property type="protein sequence ID" value="MBZ0156435.1"/>
    <property type="molecule type" value="Genomic_DNA"/>
</dbReference>